<dbReference type="Pfam" id="PF09335">
    <property type="entry name" value="VTT_dom"/>
    <property type="match status" value="1"/>
</dbReference>
<feature type="transmembrane region" description="Helical" evidence="7">
    <location>
        <begin position="73"/>
        <end position="94"/>
    </location>
</feature>
<feature type="domain" description="VTT" evidence="8">
    <location>
        <begin position="39"/>
        <end position="177"/>
    </location>
</feature>
<reference evidence="9" key="1">
    <citation type="submission" date="2022-03" db="EMBL/GenBank/DDBJ databases">
        <title>Genome Identification and Characterization of new species Bdellovibrio reynosense LBG001 sp. nov. from a Mexico soil sample.</title>
        <authorList>
            <person name="Camilli A."/>
            <person name="Ajao Y."/>
            <person name="Guo X."/>
        </authorList>
    </citation>
    <scope>NUCLEOTIDE SEQUENCE</scope>
    <source>
        <strain evidence="9">LBG001</strain>
    </source>
</reference>
<dbReference type="RefSeq" id="WP_243538325.1">
    <property type="nucleotide sequence ID" value="NZ_CP093442.1"/>
</dbReference>
<keyword evidence="6 7" id="KW-0472">Membrane</keyword>
<keyword evidence="5 7" id="KW-1133">Transmembrane helix</keyword>
<evidence type="ECO:0000256" key="5">
    <source>
        <dbReference type="ARBA" id="ARBA00022989"/>
    </source>
</evidence>
<protein>
    <submittedName>
        <fullName evidence="9">DedA family protein</fullName>
    </submittedName>
</protein>
<dbReference type="InterPro" id="IPR032818">
    <property type="entry name" value="DedA-like"/>
</dbReference>
<feature type="transmembrane region" description="Helical" evidence="7">
    <location>
        <begin position="21"/>
        <end position="39"/>
    </location>
</feature>
<dbReference type="PANTHER" id="PTHR30353:SF15">
    <property type="entry name" value="INNER MEMBRANE PROTEIN YABI"/>
    <property type="match status" value="1"/>
</dbReference>
<feature type="transmembrane region" description="Helical" evidence="7">
    <location>
        <begin position="160"/>
        <end position="179"/>
    </location>
</feature>
<dbReference type="Proteomes" id="UP000830116">
    <property type="component" value="Chromosome"/>
</dbReference>
<comment type="similarity">
    <text evidence="2 7">Belongs to the DedA family.</text>
</comment>
<evidence type="ECO:0000256" key="4">
    <source>
        <dbReference type="ARBA" id="ARBA00022692"/>
    </source>
</evidence>
<evidence type="ECO:0000256" key="1">
    <source>
        <dbReference type="ARBA" id="ARBA00004651"/>
    </source>
</evidence>
<comment type="subcellular location">
    <subcellularLocation>
        <location evidence="1 7">Cell membrane</location>
        <topology evidence="1 7">Multi-pass membrane protein</topology>
    </subcellularLocation>
</comment>
<dbReference type="InterPro" id="IPR032816">
    <property type="entry name" value="VTT_dom"/>
</dbReference>
<dbReference type="EMBL" id="CP093442">
    <property type="protein sequence ID" value="UOF01721.1"/>
    <property type="molecule type" value="Genomic_DNA"/>
</dbReference>
<keyword evidence="3 7" id="KW-1003">Cell membrane</keyword>
<evidence type="ECO:0000256" key="3">
    <source>
        <dbReference type="ARBA" id="ARBA00022475"/>
    </source>
</evidence>
<organism evidence="9 10">
    <name type="scientific">Bdellovibrio reynosensis</name>
    <dbReference type="NCBI Taxonomy" id="2835041"/>
    <lineage>
        <taxon>Bacteria</taxon>
        <taxon>Pseudomonadati</taxon>
        <taxon>Bdellovibrionota</taxon>
        <taxon>Bdellovibrionia</taxon>
        <taxon>Bdellovibrionales</taxon>
        <taxon>Pseudobdellovibrionaceae</taxon>
        <taxon>Bdellovibrio</taxon>
    </lineage>
</organism>
<evidence type="ECO:0000313" key="9">
    <source>
        <dbReference type="EMBL" id="UOF01721.1"/>
    </source>
</evidence>
<evidence type="ECO:0000256" key="7">
    <source>
        <dbReference type="RuleBase" id="RU367016"/>
    </source>
</evidence>
<evidence type="ECO:0000259" key="8">
    <source>
        <dbReference type="Pfam" id="PF09335"/>
    </source>
</evidence>
<sequence>MDFASEPIFVWMSQFAYQPGTVYAALIGMMMLSAVGFPLPEEVTLISVGILAFMGANPEHFPPPYPGAPVVNVHTASIIAFTAVVTSDFIIYLLGRVFGRKLLYHPRVHKFFPEDMMKRVEEWTHKYGAYACGIFRFTPGLRFPGHLACGMLHYPAWKFLVIDGIAALISVPTQIYLLAHYGEPILKYLRQFKMVVLAIIGLVLLYMLIKWLRNRFLKAKLTH</sequence>
<evidence type="ECO:0000256" key="2">
    <source>
        <dbReference type="ARBA" id="ARBA00010792"/>
    </source>
</evidence>
<proteinExistence type="inferred from homology"/>
<accession>A0ABY4CDD9</accession>
<evidence type="ECO:0000313" key="10">
    <source>
        <dbReference type="Proteomes" id="UP000830116"/>
    </source>
</evidence>
<dbReference type="PANTHER" id="PTHR30353">
    <property type="entry name" value="INNER MEMBRANE PROTEIN DEDA-RELATED"/>
    <property type="match status" value="1"/>
</dbReference>
<feature type="transmembrane region" description="Helical" evidence="7">
    <location>
        <begin position="191"/>
        <end position="209"/>
    </location>
</feature>
<keyword evidence="10" id="KW-1185">Reference proteome</keyword>
<keyword evidence="4 7" id="KW-0812">Transmembrane</keyword>
<gene>
    <name evidence="9" type="ORF">MNR06_01975</name>
</gene>
<name>A0ABY4CDD9_9BACT</name>
<evidence type="ECO:0000256" key="6">
    <source>
        <dbReference type="ARBA" id="ARBA00023136"/>
    </source>
</evidence>